<dbReference type="Proteomes" id="UP001139344">
    <property type="component" value="Unassembled WGS sequence"/>
</dbReference>
<dbReference type="SUPFAM" id="SSF53474">
    <property type="entry name" value="alpha/beta-Hydrolases"/>
    <property type="match status" value="1"/>
</dbReference>
<comment type="similarity">
    <text evidence="1">Belongs to the AB hydrolase superfamily. AB hydrolase 2 family.</text>
</comment>
<keyword evidence="5" id="KW-1185">Reference proteome</keyword>
<name>A0A9X2A4Z0_9FLAO</name>
<feature type="domain" description="Phospholipase/carboxylesterase/thioesterase" evidence="3">
    <location>
        <begin position="14"/>
        <end position="201"/>
    </location>
</feature>
<evidence type="ECO:0000256" key="1">
    <source>
        <dbReference type="ARBA" id="ARBA00006499"/>
    </source>
</evidence>
<accession>A0A9X2A4Z0</accession>
<dbReference type="RefSeq" id="WP_240096415.1">
    <property type="nucleotide sequence ID" value="NZ_JAJSON010000012.1"/>
</dbReference>
<dbReference type="EMBL" id="JAJSON010000012">
    <property type="protein sequence ID" value="MCG9970785.1"/>
    <property type="molecule type" value="Genomic_DNA"/>
</dbReference>
<comment type="caution">
    <text evidence="4">The sequence shown here is derived from an EMBL/GenBank/DDBJ whole genome shotgun (WGS) entry which is preliminary data.</text>
</comment>
<dbReference type="InterPro" id="IPR029058">
    <property type="entry name" value="AB_hydrolase_fold"/>
</dbReference>
<dbReference type="PANTHER" id="PTHR10655:SF17">
    <property type="entry name" value="LYSOPHOSPHOLIPASE-LIKE PROTEIN 1"/>
    <property type="match status" value="1"/>
</dbReference>
<dbReference type="PANTHER" id="PTHR10655">
    <property type="entry name" value="LYSOPHOSPHOLIPASE-RELATED"/>
    <property type="match status" value="1"/>
</dbReference>
<reference evidence="4" key="1">
    <citation type="submission" date="2021-12" db="EMBL/GenBank/DDBJ databases">
        <title>Description of Gramella crocea sp. nov., a new bacterium isolated from activated sludge.</title>
        <authorList>
            <person name="Zhang X."/>
        </authorList>
    </citation>
    <scope>NUCLEOTIDE SEQUENCE</scope>
    <source>
        <strain evidence="4">YB25</strain>
    </source>
</reference>
<organism evidence="4 5">
    <name type="scientific">Christiangramia crocea</name>
    <dbReference type="NCBI Taxonomy" id="2904124"/>
    <lineage>
        <taxon>Bacteria</taxon>
        <taxon>Pseudomonadati</taxon>
        <taxon>Bacteroidota</taxon>
        <taxon>Flavobacteriia</taxon>
        <taxon>Flavobacteriales</taxon>
        <taxon>Flavobacteriaceae</taxon>
        <taxon>Christiangramia</taxon>
    </lineage>
</organism>
<dbReference type="InterPro" id="IPR050565">
    <property type="entry name" value="LYPA1-2/EST-like"/>
</dbReference>
<evidence type="ECO:0000256" key="2">
    <source>
        <dbReference type="ARBA" id="ARBA00022801"/>
    </source>
</evidence>
<dbReference type="InterPro" id="IPR003140">
    <property type="entry name" value="PLipase/COase/thioEstase"/>
</dbReference>
<dbReference type="Pfam" id="PF02230">
    <property type="entry name" value="Abhydrolase_2"/>
    <property type="match status" value="1"/>
</dbReference>
<dbReference type="AlphaFoldDB" id="A0A9X2A4Z0"/>
<dbReference type="GO" id="GO:0016787">
    <property type="term" value="F:hydrolase activity"/>
    <property type="evidence" value="ECO:0007669"/>
    <property type="project" value="UniProtKB-KW"/>
</dbReference>
<evidence type="ECO:0000313" key="5">
    <source>
        <dbReference type="Proteomes" id="UP001139344"/>
    </source>
</evidence>
<evidence type="ECO:0000313" key="4">
    <source>
        <dbReference type="EMBL" id="MCG9970785.1"/>
    </source>
</evidence>
<proteinExistence type="inferred from homology"/>
<evidence type="ECO:0000259" key="3">
    <source>
        <dbReference type="Pfam" id="PF02230"/>
    </source>
</evidence>
<dbReference type="Gene3D" id="3.40.50.1820">
    <property type="entry name" value="alpha/beta hydrolase"/>
    <property type="match status" value="1"/>
</dbReference>
<protein>
    <submittedName>
        <fullName evidence="4">Dienelactone hydrolase family protein</fullName>
    </submittedName>
</protein>
<sequence>MHTKNIITGGKNISEAKKVLILLHGRGGNAQQILSLADNLNTEDFALFAPQATNNTWYPYSFLAPPSQNEPWLSSALEILHQLLEDIKSEGIAAENIYFGGFSQGACLTAEFVTRNAEKFGGIVLFTGGLIGDKIYSENYSGNFNGTPVFIGSGNPDAHVPVERVKETQKIMESMNAKVSVTIYDNRPHTISQDEIEKANELVFEN</sequence>
<keyword evidence="2 4" id="KW-0378">Hydrolase</keyword>
<gene>
    <name evidence="4" type="ORF">LU635_03975</name>
</gene>